<name>A0A2H0WMS2_9BACT</name>
<evidence type="ECO:0000313" key="2">
    <source>
        <dbReference type="Proteomes" id="UP000230033"/>
    </source>
</evidence>
<proteinExistence type="predicted"/>
<dbReference type="EMBL" id="PEZJ01000019">
    <property type="protein sequence ID" value="PIS13946.1"/>
    <property type="molecule type" value="Genomic_DNA"/>
</dbReference>
<sequence>MPREREFPPASGEQKQHLVVKCESLLAVKTLTPTAFGRFLDHLFVLMGSVEGIETPELTDRLSKKPYAISLGKRDSGVVVHILPATRAYEEISMGEMVFLDNGKACIERFPFNNRTGQEFFFASYLDGQDAHFDNDVIASNTAAELTPRQLKTLTTKIFTAWQKSQDMIK</sequence>
<organism evidence="1 2">
    <name type="scientific">Candidatus Shapirobacteria bacterium CG09_land_8_20_14_0_10_47_13</name>
    <dbReference type="NCBI Taxonomy" id="1974481"/>
    <lineage>
        <taxon>Bacteria</taxon>
        <taxon>Candidatus Shapironibacteriota</taxon>
    </lineage>
</organism>
<gene>
    <name evidence="1" type="ORF">COT65_01435</name>
</gene>
<dbReference type="Proteomes" id="UP000230033">
    <property type="component" value="Unassembled WGS sequence"/>
</dbReference>
<protein>
    <submittedName>
        <fullName evidence="1">Uncharacterized protein</fullName>
    </submittedName>
</protein>
<evidence type="ECO:0000313" key="1">
    <source>
        <dbReference type="EMBL" id="PIS13946.1"/>
    </source>
</evidence>
<reference evidence="2" key="1">
    <citation type="submission" date="2017-09" db="EMBL/GenBank/DDBJ databases">
        <title>Depth-based differentiation of microbial function through sediment-hosted aquifers and enrichment of novel symbionts in the deep terrestrial subsurface.</title>
        <authorList>
            <person name="Probst A.J."/>
            <person name="Ladd B."/>
            <person name="Jarett J.K."/>
            <person name="Geller-Mcgrath D.E."/>
            <person name="Sieber C.M.K."/>
            <person name="Emerson J.B."/>
            <person name="Anantharaman K."/>
            <person name="Thomas B.C."/>
            <person name="Malmstrom R."/>
            <person name="Stieglmeier M."/>
            <person name="Klingl A."/>
            <person name="Woyke T."/>
            <person name="Ryan C.M."/>
            <person name="Banfield J.F."/>
        </authorList>
    </citation>
    <scope>NUCLEOTIDE SEQUENCE [LARGE SCALE GENOMIC DNA]</scope>
</reference>
<accession>A0A2H0WMS2</accession>
<comment type="caution">
    <text evidence="1">The sequence shown here is derived from an EMBL/GenBank/DDBJ whole genome shotgun (WGS) entry which is preliminary data.</text>
</comment>
<dbReference type="AlphaFoldDB" id="A0A2H0WMS2"/>